<feature type="domain" description="3-hydroxyacyl-CoA dehydrogenase C-terminal" evidence="14">
    <location>
        <begin position="221"/>
        <end position="322"/>
    </location>
</feature>
<proteinExistence type="inferred from homology"/>
<keyword evidence="6" id="KW-0560">Oxidoreductase</keyword>
<dbReference type="GO" id="GO:0070403">
    <property type="term" value="F:NAD+ binding"/>
    <property type="evidence" value="ECO:0007669"/>
    <property type="project" value="InterPro"/>
</dbReference>
<dbReference type="InterPro" id="IPR006180">
    <property type="entry name" value="3-OHacyl-CoA_DH_CS"/>
</dbReference>
<feature type="site" description="Important for catalytic activity" evidence="11">
    <location>
        <position position="175"/>
    </location>
</feature>
<dbReference type="AlphaFoldDB" id="A0AAD3YC34"/>
<keyword evidence="5" id="KW-0276">Fatty acid metabolism</keyword>
<comment type="similarity">
    <text evidence="3">Belongs to the 3-hydroxyacyl-CoA dehydrogenase family.</text>
</comment>
<protein>
    <recommendedName>
        <fullName evidence="4">3-hydroxyacyl-CoA dehydrogenase</fullName>
        <ecNumber evidence="4">1.1.1.35</ecNumber>
    </recommendedName>
</protein>
<dbReference type="GO" id="GO:0005759">
    <property type="term" value="C:mitochondrial matrix"/>
    <property type="evidence" value="ECO:0007669"/>
    <property type="project" value="UniProtKB-SubCell"/>
</dbReference>
<evidence type="ECO:0000259" key="14">
    <source>
        <dbReference type="Pfam" id="PF00725"/>
    </source>
</evidence>
<dbReference type="SUPFAM" id="SSF51735">
    <property type="entry name" value="NAD(P)-binding Rossmann-fold domains"/>
    <property type="match status" value="1"/>
</dbReference>
<dbReference type="InterPro" id="IPR006108">
    <property type="entry name" value="3HC_DH_C"/>
</dbReference>
<feature type="binding site" evidence="13">
    <location>
        <position position="152"/>
    </location>
    <ligand>
        <name>CoA</name>
        <dbReference type="ChEBI" id="CHEBI:57287"/>
    </ligand>
</feature>
<evidence type="ECO:0000256" key="13">
    <source>
        <dbReference type="PIRSR" id="PIRSR000105-3"/>
    </source>
</evidence>
<evidence type="ECO:0000313" key="17">
    <source>
        <dbReference type="Proteomes" id="UP001222932"/>
    </source>
</evidence>
<dbReference type="Gene3D" id="3.40.50.720">
    <property type="entry name" value="NAD(P)-binding Rossmann-like Domain"/>
    <property type="match status" value="1"/>
</dbReference>
<feature type="domain" description="3-hydroxyacyl-CoA dehydrogenase NAD binding" evidence="15">
    <location>
        <begin position="35"/>
        <end position="219"/>
    </location>
</feature>
<reference evidence="16" key="2">
    <citation type="submission" date="2023-06" db="EMBL/GenBank/DDBJ databases">
        <authorList>
            <person name="Kobayashi Y."/>
            <person name="Kayamori A."/>
            <person name="Aoki K."/>
            <person name="Shiwa Y."/>
            <person name="Fujita N."/>
            <person name="Sugita T."/>
            <person name="Iwasaki W."/>
            <person name="Tanaka N."/>
            <person name="Takashima M."/>
        </authorList>
    </citation>
    <scope>NUCLEOTIDE SEQUENCE</scope>
    <source>
        <strain evidence="16">HIS016</strain>
    </source>
</reference>
<feature type="binding site" evidence="12">
    <location>
        <position position="178"/>
    </location>
    <ligand>
        <name>NAD(+)</name>
        <dbReference type="ChEBI" id="CHEBI:57540"/>
    </ligand>
</feature>
<evidence type="ECO:0000256" key="5">
    <source>
        <dbReference type="ARBA" id="ARBA00022832"/>
    </source>
</evidence>
<evidence type="ECO:0000256" key="12">
    <source>
        <dbReference type="PIRSR" id="PIRSR000105-2"/>
    </source>
</evidence>
<comment type="caution">
    <text evidence="16">The sequence shown here is derived from an EMBL/GenBank/DDBJ whole genome shotgun (WGS) entry which is preliminary data.</text>
</comment>
<dbReference type="InterPro" id="IPR008927">
    <property type="entry name" value="6-PGluconate_DH-like_C_sf"/>
</dbReference>
<dbReference type="PROSITE" id="PS00067">
    <property type="entry name" value="3HCDH"/>
    <property type="match status" value="1"/>
</dbReference>
<comment type="subcellular location">
    <subcellularLocation>
        <location evidence="1">Mitochondrion matrix</location>
    </subcellularLocation>
</comment>
<dbReference type="Pfam" id="PF00725">
    <property type="entry name" value="3HCDH"/>
    <property type="match status" value="1"/>
</dbReference>
<organism evidence="16 17">
    <name type="scientific">Cutaneotrichosporon spelunceum</name>
    <dbReference type="NCBI Taxonomy" id="1672016"/>
    <lineage>
        <taxon>Eukaryota</taxon>
        <taxon>Fungi</taxon>
        <taxon>Dikarya</taxon>
        <taxon>Basidiomycota</taxon>
        <taxon>Agaricomycotina</taxon>
        <taxon>Tremellomycetes</taxon>
        <taxon>Trichosporonales</taxon>
        <taxon>Trichosporonaceae</taxon>
        <taxon>Cutaneotrichosporon</taxon>
    </lineage>
</organism>
<gene>
    <name evidence="16" type="ORF">CspeluHIS016_0303820</name>
</gene>
<dbReference type="GO" id="GO:0003857">
    <property type="term" value="F:(3S)-3-hydroxyacyl-CoA dehydrogenase (NAD+) activity"/>
    <property type="evidence" value="ECO:0007669"/>
    <property type="project" value="UniProtKB-EC"/>
</dbReference>
<feature type="binding site" evidence="12">
    <location>
        <position position="125"/>
    </location>
    <ligand>
        <name>NAD(+)</name>
        <dbReference type="ChEBI" id="CHEBI:57540"/>
    </ligand>
</feature>
<evidence type="ECO:0000256" key="7">
    <source>
        <dbReference type="ARBA" id="ARBA00023027"/>
    </source>
</evidence>
<evidence type="ECO:0000256" key="3">
    <source>
        <dbReference type="ARBA" id="ARBA00009463"/>
    </source>
</evidence>
<evidence type="ECO:0000256" key="9">
    <source>
        <dbReference type="ARBA" id="ARBA00023128"/>
    </source>
</evidence>
<sequence>MLAAITRPALRSRATYGCAVGAQRLMSTQSDGINTITIFGAGLMGAGIAQVSAQAGLKVILTDVTDKALENGMNIINKSLVRVGKKQQPDDIEGYTRKALANITTTTDPEQAVASTDLVCEAIIESIKVKRDLFAFLDKKAGADTIFASNTSSLGISEIAEGCTEDRKALFGGLHFFNPVPAMKLVEVVRTDKTSDATFQALFDVCKRMGKVPVACNDTPGFIVNRLLVPYLLEAARMIDRGDATKEDIDIAMKLGAGYPMGPFELLDYIGLDTTQFISDGWVDKAKAGVLPEALVAPTQSIAELVKKGELGRKSGKGFYDYTKK</sequence>
<dbReference type="InterPro" id="IPR022694">
    <property type="entry name" value="3-OHacyl-CoA_DH"/>
</dbReference>
<feature type="binding site" evidence="12">
    <location>
        <begin position="40"/>
        <end position="45"/>
    </location>
    <ligand>
        <name>NAD(+)</name>
        <dbReference type="ChEBI" id="CHEBI:57540"/>
    </ligand>
</feature>
<keyword evidence="7 12" id="KW-0520">NAD</keyword>
<dbReference type="InterPro" id="IPR013328">
    <property type="entry name" value="6PGD_dom2"/>
</dbReference>
<dbReference type="Gene3D" id="1.10.1040.10">
    <property type="entry name" value="N-(1-d-carboxylethyl)-l-norvaline Dehydrogenase, domain 2"/>
    <property type="match status" value="1"/>
</dbReference>
<evidence type="ECO:0000256" key="1">
    <source>
        <dbReference type="ARBA" id="ARBA00004305"/>
    </source>
</evidence>
<comment type="catalytic activity">
    <reaction evidence="10">
        <text>a (3S)-3-hydroxyacyl-CoA + NAD(+) = a 3-oxoacyl-CoA + NADH + H(+)</text>
        <dbReference type="Rhea" id="RHEA:22432"/>
        <dbReference type="ChEBI" id="CHEBI:15378"/>
        <dbReference type="ChEBI" id="CHEBI:57318"/>
        <dbReference type="ChEBI" id="CHEBI:57540"/>
        <dbReference type="ChEBI" id="CHEBI:57945"/>
        <dbReference type="ChEBI" id="CHEBI:90726"/>
        <dbReference type="EC" id="1.1.1.35"/>
    </reaction>
</comment>
<dbReference type="InterPro" id="IPR006176">
    <property type="entry name" value="3-OHacyl-CoA_DH_NAD-bd"/>
</dbReference>
<dbReference type="Pfam" id="PF02737">
    <property type="entry name" value="3HCDH_N"/>
    <property type="match status" value="1"/>
</dbReference>
<evidence type="ECO:0000259" key="15">
    <source>
        <dbReference type="Pfam" id="PF02737"/>
    </source>
</evidence>
<dbReference type="PIRSF" id="PIRSF000105">
    <property type="entry name" value="HCDH"/>
    <property type="match status" value="1"/>
</dbReference>
<accession>A0AAD3YC34</accession>
<evidence type="ECO:0000256" key="8">
    <source>
        <dbReference type="ARBA" id="ARBA00023098"/>
    </source>
</evidence>
<evidence type="ECO:0000313" key="16">
    <source>
        <dbReference type="EMBL" id="GMK56542.1"/>
    </source>
</evidence>
<keyword evidence="17" id="KW-1185">Reference proteome</keyword>
<feature type="binding site" evidence="13">
    <location>
        <position position="79"/>
    </location>
    <ligand>
        <name>CoA</name>
        <dbReference type="ChEBI" id="CHEBI:57287"/>
    </ligand>
</feature>
<dbReference type="Proteomes" id="UP001222932">
    <property type="component" value="Unassembled WGS sequence"/>
</dbReference>
<dbReference type="FunFam" id="3.40.50.720:FF:000009">
    <property type="entry name" value="Fatty oxidation complex, alpha subunit"/>
    <property type="match status" value="1"/>
</dbReference>
<evidence type="ECO:0000256" key="6">
    <source>
        <dbReference type="ARBA" id="ARBA00023002"/>
    </source>
</evidence>
<evidence type="ECO:0000256" key="11">
    <source>
        <dbReference type="PIRSR" id="PIRSR000105-1"/>
    </source>
</evidence>
<evidence type="ECO:0000256" key="4">
    <source>
        <dbReference type="ARBA" id="ARBA00013000"/>
    </source>
</evidence>
<keyword evidence="8" id="KW-0443">Lipid metabolism</keyword>
<evidence type="ECO:0000256" key="2">
    <source>
        <dbReference type="ARBA" id="ARBA00005005"/>
    </source>
</evidence>
<feature type="binding site" evidence="12">
    <location>
        <position position="130"/>
    </location>
    <ligand>
        <name>NAD(+)</name>
        <dbReference type="ChEBI" id="CHEBI:57540"/>
    </ligand>
</feature>
<dbReference type="GO" id="GO:0006635">
    <property type="term" value="P:fatty acid beta-oxidation"/>
    <property type="evidence" value="ECO:0007669"/>
    <property type="project" value="TreeGrafter"/>
</dbReference>
<dbReference type="PANTHER" id="PTHR43561:SF3">
    <property type="entry name" value="HYDROXYACYL-COENZYME A DEHYDROGENASE, MITOCHONDRIAL"/>
    <property type="match status" value="1"/>
</dbReference>
<evidence type="ECO:0000256" key="10">
    <source>
        <dbReference type="ARBA" id="ARBA00049556"/>
    </source>
</evidence>
<dbReference type="PANTHER" id="PTHR43561">
    <property type="match status" value="1"/>
</dbReference>
<keyword evidence="9" id="KW-0496">Mitochondrion</keyword>
<dbReference type="InterPro" id="IPR036291">
    <property type="entry name" value="NAD(P)-bd_dom_sf"/>
</dbReference>
<reference evidence="16" key="1">
    <citation type="journal article" date="2023" name="BMC Genomics">
        <title>Chromosome-level genome assemblies of Cutaneotrichosporon spp. (Trichosporonales, Basidiomycota) reveal imbalanced evolution between nucleotide sequences and chromosome synteny.</title>
        <authorList>
            <person name="Kobayashi Y."/>
            <person name="Kayamori A."/>
            <person name="Aoki K."/>
            <person name="Shiwa Y."/>
            <person name="Matsutani M."/>
            <person name="Fujita N."/>
            <person name="Sugita T."/>
            <person name="Iwasaki W."/>
            <person name="Tanaka N."/>
            <person name="Takashima M."/>
        </authorList>
    </citation>
    <scope>NUCLEOTIDE SEQUENCE</scope>
    <source>
        <strain evidence="16">HIS016</strain>
    </source>
</reference>
<feature type="binding site" evidence="12">
    <location>
        <position position="152"/>
    </location>
    <ligand>
        <name>NAD(+)</name>
        <dbReference type="ChEBI" id="CHEBI:57540"/>
    </ligand>
</feature>
<dbReference type="EC" id="1.1.1.35" evidence="4"/>
<feature type="binding site" evidence="12">
    <location>
        <position position="314"/>
    </location>
    <ligand>
        <name>NAD(+)</name>
        <dbReference type="ChEBI" id="CHEBI:57540"/>
    </ligand>
</feature>
<dbReference type="EMBL" id="BTCM01000003">
    <property type="protein sequence ID" value="GMK56542.1"/>
    <property type="molecule type" value="Genomic_DNA"/>
</dbReference>
<feature type="binding site" evidence="13">
    <location>
        <position position="86"/>
    </location>
    <ligand>
        <name>CoA</name>
        <dbReference type="ChEBI" id="CHEBI:57287"/>
    </ligand>
</feature>
<dbReference type="SUPFAM" id="SSF48179">
    <property type="entry name" value="6-phosphogluconate dehydrogenase C-terminal domain-like"/>
    <property type="match status" value="1"/>
</dbReference>
<dbReference type="InterPro" id="IPR052242">
    <property type="entry name" value="Mito_3-hydroxyacyl-CoA_DH"/>
</dbReference>
<comment type="pathway">
    <text evidence="2">Lipid metabolism; fatty acid beta-oxidation.</text>
</comment>
<name>A0AAD3YC34_9TREE</name>
<feature type="binding site" evidence="12">
    <location>
        <position position="63"/>
    </location>
    <ligand>
        <name>NAD(+)</name>
        <dbReference type="ChEBI" id="CHEBI:57540"/>
    </ligand>
</feature>